<reference evidence="3" key="1">
    <citation type="journal article" date="2014" name="Front. Microbiol.">
        <title>High frequency of phylogenetically diverse reductive dehalogenase-homologous genes in deep subseafloor sedimentary metagenomes.</title>
        <authorList>
            <person name="Kawai M."/>
            <person name="Futagami T."/>
            <person name="Toyoda A."/>
            <person name="Takaki Y."/>
            <person name="Nishi S."/>
            <person name="Hori S."/>
            <person name="Arai W."/>
            <person name="Tsubouchi T."/>
            <person name="Morono Y."/>
            <person name="Uchiyama I."/>
            <person name="Ito T."/>
            <person name="Fujiyama A."/>
            <person name="Inagaki F."/>
            <person name="Takami H."/>
        </authorList>
    </citation>
    <scope>NUCLEOTIDE SEQUENCE</scope>
    <source>
        <strain evidence="3">Expedition CK06-06</strain>
    </source>
</reference>
<dbReference type="InterPro" id="IPR050654">
    <property type="entry name" value="AChE-related_enzymes"/>
</dbReference>
<proteinExistence type="predicted"/>
<evidence type="ECO:0000256" key="1">
    <source>
        <dbReference type="ARBA" id="ARBA00022801"/>
    </source>
</evidence>
<sequence>AKRDWVGYPPTIDENQVPEHPLIAINKGSSKDVDLLIGTNFDENTFFSMLTPELQYIDWNGLTDYINMILSKLHLDKMQIAKIINEYKNSRNNPFDVLNAICTDFTFRFPSIKVAEAQVKYNNNTYMYLFTYRTPVLGGNHGATHALEIPFVFGTLDETEFGVYPKRDELNSKISELMMDSWISFARSGNPNHKEIPPWPTYDLDNRNTLLFGNEIKIEKDPLRTERLAMETLPFKYKI</sequence>
<dbReference type="AlphaFoldDB" id="X1AD31"/>
<gene>
    <name evidence="3" type="ORF">S01H4_25820</name>
</gene>
<dbReference type="SUPFAM" id="SSF53474">
    <property type="entry name" value="alpha/beta-Hydrolases"/>
    <property type="match status" value="1"/>
</dbReference>
<keyword evidence="1" id="KW-0378">Hydrolase</keyword>
<evidence type="ECO:0000313" key="3">
    <source>
        <dbReference type="EMBL" id="GAG79859.1"/>
    </source>
</evidence>
<name>X1AD31_9ZZZZ</name>
<dbReference type="PANTHER" id="PTHR43918:SF4">
    <property type="entry name" value="CARBOXYLIC ESTER HYDROLASE"/>
    <property type="match status" value="1"/>
</dbReference>
<feature type="non-terminal residue" evidence="3">
    <location>
        <position position="1"/>
    </location>
</feature>
<dbReference type="InterPro" id="IPR029058">
    <property type="entry name" value="AB_hydrolase_fold"/>
</dbReference>
<dbReference type="PANTHER" id="PTHR43918">
    <property type="entry name" value="ACETYLCHOLINESTERASE"/>
    <property type="match status" value="1"/>
</dbReference>
<dbReference type="Pfam" id="PF00135">
    <property type="entry name" value="COesterase"/>
    <property type="match status" value="1"/>
</dbReference>
<dbReference type="EMBL" id="BART01012348">
    <property type="protein sequence ID" value="GAG79859.1"/>
    <property type="molecule type" value="Genomic_DNA"/>
</dbReference>
<dbReference type="Gene3D" id="3.40.50.1820">
    <property type="entry name" value="alpha/beta hydrolase"/>
    <property type="match status" value="1"/>
</dbReference>
<evidence type="ECO:0000259" key="2">
    <source>
        <dbReference type="Pfam" id="PF00135"/>
    </source>
</evidence>
<dbReference type="GO" id="GO:0052689">
    <property type="term" value="F:carboxylic ester hydrolase activity"/>
    <property type="evidence" value="ECO:0007669"/>
    <property type="project" value="TreeGrafter"/>
</dbReference>
<feature type="domain" description="Carboxylesterase type B" evidence="2">
    <location>
        <begin position="5"/>
        <end position="227"/>
    </location>
</feature>
<comment type="caution">
    <text evidence="3">The sequence shown here is derived from an EMBL/GenBank/DDBJ whole genome shotgun (WGS) entry which is preliminary data.</text>
</comment>
<dbReference type="InterPro" id="IPR002018">
    <property type="entry name" value="CarbesteraseB"/>
</dbReference>
<protein>
    <recommendedName>
        <fullName evidence="2">Carboxylesterase type B domain-containing protein</fullName>
    </recommendedName>
</protein>
<accession>X1AD31</accession>
<organism evidence="3">
    <name type="scientific">marine sediment metagenome</name>
    <dbReference type="NCBI Taxonomy" id="412755"/>
    <lineage>
        <taxon>unclassified sequences</taxon>
        <taxon>metagenomes</taxon>
        <taxon>ecological metagenomes</taxon>
    </lineage>
</organism>